<dbReference type="CDD" id="cd02440">
    <property type="entry name" value="AdoMet_MTases"/>
    <property type="match status" value="1"/>
</dbReference>
<keyword evidence="2" id="KW-0489">Methyltransferase</keyword>
<dbReference type="InterPro" id="IPR013217">
    <property type="entry name" value="Methyltransf_12"/>
</dbReference>
<keyword evidence="3" id="KW-1185">Reference proteome</keyword>
<dbReference type="GO" id="GO:0008168">
    <property type="term" value="F:methyltransferase activity"/>
    <property type="evidence" value="ECO:0007669"/>
    <property type="project" value="UniProtKB-KW"/>
</dbReference>
<dbReference type="Proteomes" id="UP000317835">
    <property type="component" value="Chromosome"/>
</dbReference>
<accession>A0A518HDP3</accession>
<dbReference type="Pfam" id="PF08242">
    <property type="entry name" value="Methyltransf_12"/>
    <property type="match status" value="1"/>
</dbReference>
<dbReference type="PANTHER" id="PTHR43861">
    <property type="entry name" value="TRANS-ACONITATE 2-METHYLTRANSFERASE-RELATED"/>
    <property type="match status" value="1"/>
</dbReference>
<protein>
    <submittedName>
        <fullName evidence="2">Methyltransferase domain protein</fullName>
    </submittedName>
</protein>
<organism evidence="2 3">
    <name type="scientific">Tautonia plasticadhaerens</name>
    <dbReference type="NCBI Taxonomy" id="2527974"/>
    <lineage>
        <taxon>Bacteria</taxon>
        <taxon>Pseudomonadati</taxon>
        <taxon>Planctomycetota</taxon>
        <taxon>Planctomycetia</taxon>
        <taxon>Isosphaerales</taxon>
        <taxon>Isosphaeraceae</taxon>
        <taxon>Tautonia</taxon>
    </lineage>
</organism>
<dbReference type="SUPFAM" id="SSF53335">
    <property type="entry name" value="S-adenosyl-L-methionine-dependent methyltransferases"/>
    <property type="match status" value="1"/>
</dbReference>
<dbReference type="Gene3D" id="3.40.50.150">
    <property type="entry name" value="Vaccinia Virus protein VP39"/>
    <property type="match status" value="1"/>
</dbReference>
<dbReference type="GO" id="GO:0032259">
    <property type="term" value="P:methylation"/>
    <property type="evidence" value="ECO:0007669"/>
    <property type="project" value="UniProtKB-KW"/>
</dbReference>
<reference evidence="2 3" key="1">
    <citation type="submission" date="2019-02" db="EMBL/GenBank/DDBJ databases">
        <title>Deep-cultivation of Planctomycetes and their phenomic and genomic characterization uncovers novel biology.</title>
        <authorList>
            <person name="Wiegand S."/>
            <person name="Jogler M."/>
            <person name="Boedeker C."/>
            <person name="Pinto D."/>
            <person name="Vollmers J."/>
            <person name="Rivas-Marin E."/>
            <person name="Kohn T."/>
            <person name="Peeters S.H."/>
            <person name="Heuer A."/>
            <person name="Rast P."/>
            <person name="Oberbeckmann S."/>
            <person name="Bunk B."/>
            <person name="Jeske O."/>
            <person name="Meyerdierks A."/>
            <person name="Storesund J.E."/>
            <person name="Kallscheuer N."/>
            <person name="Luecker S."/>
            <person name="Lage O.M."/>
            <person name="Pohl T."/>
            <person name="Merkel B.J."/>
            <person name="Hornburger P."/>
            <person name="Mueller R.-W."/>
            <person name="Bruemmer F."/>
            <person name="Labrenz M."/>
            <person name="Spormann A.M."/>
            <person name="Op den Camp H."/>
            <person name="Overmann J."/>
            <person name="Amann R."/>
            <person name="Jetten M.S.M."/>
            <person name="Mascher T."/>
            <person name="Medema M.H."/>
            <person name="Devos D.P."/>
            <person name="Kaster A.-K."/>
            <person name="Ovreas L."/>
            <person name="Rohde M."/>
            <person name="Galperin M.Y."/>
            <person name="Jogler C."/>
        </authorList>
    </citation>
    <scope>NUCLEOTIDE SEQUENCE [LARGE SCALE GENOMIC DNA]</scope>
    <source>
        <strain evidence="2 3">ElP</strain>
    </source>
</reference>
<dbReference type="KEGG" id="tpla:ElP_69380"/>
<gene>
    <name evidence="2" type="ORF">ElP_69380</name>
</gene>
<evidence type="ECO:0000313" key="2">
    <source>
        <dbReference type="EMBL" id="QDV38977.1"/>
    </source>
</evidence>
<dbReference type="InterPro" id="IPR029063">
    <property type="entry name" value="SAM-dependent_MTases_sf"/>
</dbReference>
<sequence length="238" mass="26411">MAEWPPPTPPGRGTLEGGLDRLYAGRFSDRDRREKLRLWEILCRSFFDRYVPSEGAVLDVGAGYCDFVNHIRAARRLAVDLNPDTARAAAPGVEVHQHPLERLDEVIEPDSIDLAFASNVFEHLRGPDALLQVLAALKAVLKPGGRLMIMQPNARLVGGSFWDFFDHTLPLSEKGMSEALGFAGYEVVECRARFMPYTTKSRLPKAPSLVRLYLALPPAQWAFGKQMLVVARKPTSGA</sequence>
<evidence type="ECO:0000313" key="3">
    <source>
        <dbReference type="Proteomes" id="UP000317835"/>
    </source>
</evidence>
<dbReference type="AlphaFoldDB" id="A0A518HDP3"/>
<keyword evidence="2" id="KW-0808">Transferase</keyword>
<feature type="domain" description="Methyltransferase type 12" evidence="1">
    <location>
        <begin position="58"/>
        <end position="147"/>
    </location>
</feature>
<proteinExistence type="predicted"/>
<evidence type="ECO:0000259" key="1">
    <source>
        <dbReference type="Pfam" id="PF08242"/>
    </source>
</evidence>
<name>A0A518HDP3_9BACT</name>
<dbReference type="EMBL" id="CP036426">
    <property type="protein sequence ID" value="QDV38977.1"/>
    <property type="molecule type" value="Genomic_DNA"/>
</dbReference>